<organism evidence="4 5">
    <name type="scientific">Candidatus Nitrospira nitrificans</name>
    <dbReference type="NCBI Taxonomy" id="1742973"/>
    <lineage>
        <taxon>Bacteria</taxon>
        <taxon>Pseudomonadati</taxon>
        <taxon>Nitrospirota</taxon>
        <taxon>Nitrospiria</taxon>
        <taxon>Nitrospirales</taxon>
        <taxon>Nitrospiraceae</taxon>
        <taxon>Nitrospira</taxon>
    </lineage>
</organism>
<name>A0A0S4LBV3_9BACT</name>
<accession>A0A0S4LBV3</accession>
<proteinExistence type="predicted"/>
<dbReference type="Proteomes" id="UP000198736">
    <property type="component" value="Unassembled WGS sequence"/>
</dbReference>
<evidence type="ECO:0000256" key="3">
    <source>
        <dbReference type="SAM" id="Phobius"/>
    </source>
</evidence>
<protein>
    <submittedName>
        <fullName evidence="4">Uncharacterized protein</fullName>
    </submittedName>
</protein>
<dbReference type="Gene3D" id="1.10.287.1490">
    <property type="match status" value="1"/>
</dbReference>
<dbReference type="EMBL" id="CZPZ01000010">
    <property type="protein sequence ID" value="CUS34655.1"/>
    <property type="molecule type" value="Genomic_DNA"/>
</dbReference>
<feature type="compositionally biased region" description="Low complexity" evidence="2">
    <location>
        <begin position="201"/>
        <end position="215"/>
    </location>
</feature>
<keyword evidence="3" id="KW-0472">Membrane</keyword>
<keyword evidence="3" id="KW-0812">Transmembrane</keyword>
<reference evidence="5" key="1">
    <citation type="submission" date="2015-10" db="EMBL/GenBank/DDBJ databases">
        <authorList>
            <person name="Luecker S."/>
            <person name="Luecker S."/>
        </authorList>
    </citation>
    <scope>NUCLEOTIDE SEQUENCE [LARGE SCALE GENOMIC DNA]</scope>
</reference>
<dbReference type="RefSeq" id="WP_090895930.1">
    <property type="nucleotide sequence ID" value="NZ_CZPZ01000010.1"/>
</dbReference>
<keyword evidence="3" id="KW-1133">Transmembrane helix</keyword>
<feature type="transmembrane region" description="Helical" evidence="3">
    <location>
        <begin position="223"/>
        <end position="239"/>
    </location>
</feature>
<evidence type="ECO:0000313" key="4">
    <source>
        <dbReference type="EMBL" id="CUS34655.1"/>
    </source>
</evidence>
<feature type="coiled-coil region" evidence="1">
    <location>
        <begin position="50"/>
        <end position="116"/>
    </location>
</feature>
<feature type="transmembrane region" description="Helical" evidence="3">
    <location>
        <begin position="12"/>
        <end position="31"/>
    </location>
</feature>
<feature type="compositionally biased region" description="Polar residues" evidence="2">
    <location>
        <begin position="182"/>
        <end position="192"/>
    </location>
</feature>
<gene>
    <name evidence="4" type="ORF">COMA2_180005</name>
</gene>
<sequence>MTPPTGTMSLAVQRVVFCVLAMVVFLEVGCVSRRTYERVKAETVEQSQALEAVRGDVRELDQEIAALQASNRREDAAMSELRALIQREEEQLPFMRQRAEDTLALMKTQVATLMNQSWQLARKIVDIRQESVSLRTKVAQYKQDLEMTQAPVMVTSGAETPSASRPLTTEAAELSEPLAPSLQETTPPHMTESTPAPPSVPSTAPSVPSPTVTVDPSATRDSWISMIIGWLATFWNWLFS</sequence>
<keyword evidence="1" id="KW-0175">Coiled coil</keyword>
<dbReference type="AlphaFoldDB" id="A0A0S4LBV3"/>
<dbReference type="OrthoDB" id="9808438at2"/>
<feature type="region of interest" description="Disordered" evidence="2">
    <location>
        <begin position="152"/>
        <end position="215"/>
    </location>
</feature>
<evidence type="ECO:0000256" key="1">
    <source>
        <dbReference type="SAM" id="Coils"/>
    </source>
</evidence>
<feature type="compositionally biased region" description="Polar residues" evidence="2">
    <location>
        <begin position="157"/>
        <end position="167"/>
    </location>
</feature>
<evidence type="ECO:0000256" key="2">
    <source>
        <dbReference type="SAM" id="MobiDB-lite"/>
    </source>
</evidence>
<evidence type="ECO:0000313" key="5">
    <source>
        <dbReference type="Proteomes" id="UP000198736"/>
    </source>
</evidence>
<keyword evidence="5" id="KW-1185">Reference proteome</keyword>